<name>A0ABW9I7M7_9ACTN</name>
<dbReference type="SUPFAM" id="SSF47336">
    <property type="entry name" value="ACP-like"/>
    <property type="match status" value="1"/>
</dbReference>
<sequence>MKREELRGLLREVLTRRNPSAAAEPERLADGALLSHTGLRSLDFSEVCLRLEDDLGKELNFEARPVRELVSVSDLLDFLELLGQENSENHGSSSG</sequence>
<dbReference type="RefSeq" id="WP_409124004.1">
    <property type="nucleotide sequence ID" value="NZ_JBJVNI010000039.1"/>
</dbReference>
<reference evidence="1 2" key="1">
    <citation type="submission" date="2024-12" db="EMBL/GenBank/DDBJ databases">
        <title>Forecasting of Potato common scab and diversities of Pathogenic streptomyces spp. in china.</title>
        <authorList>
            <person name="Handique U."/>
            <person name="Wu J."/>
        </authorList>
    </citation>
    <scope>NUCLEOTIDE SEQUENCE [LARGE SCALE GENOMIC DNA]</scope>
    <source>
        <strain evidence="1 2">ZRIMU1530</strain>
    </source>
</reference>
<protein>
    <recommendedName>
        <fullName evidence="3">Carrier domain-containing protein</fullName>
    </recommendedName>
</protein>
<dbReference type="Proteomes" id="UP001631957">
    <property type="component" value="Unassembled WGS sequence"/>
</dbReference>
<keyword evidence="2" id="KW-1185">Reference proteome</keyword>
<gene>
    <name evidence="1" type="ORF">ACKI18_44305</name>
</gene>
<dbReference type="InterPro" id="IPR036736">
    <property type="entry name" value="ACP-like_sf"/>
</dbReference>
<dbReference type="EMBL" id="JBJVNI010000039">
    <property type="protein sequence ID" value="MFM9615693.1"/>
    <property type="molecule type" value="Genomic_DNA"/>
</dbReference>
<proteinExistence type="predicted"/>
<comment type="caution">
    <text evidence="1">The sequence shown here is derived from an EMBL/GenBank/DDBJ whole genome shotgun (WGS) entry which is preliminary data.</text>
</comment>
<evidence type="ECO:0000313" key="2">
    <source>
        <dbReference type="Proteomes" id="UP001631957"/>
    </source>
</evidence>
<organism evidence="1 2">
    <name type="scientific">Streptomyces niveiscabiei</name>
    <dbReference type="NCBI Taxonomy" id="164115"/>
    <lineage>
        <taxon>Bacteria</taxon>
        <taxon>Bacillati</taxon>
        <taxon>Actinomycetota</taxon>
        <taxon>Actinomycetes</taxon>
        <taxon>Kitasatosporales</taxon>
        <taxon>Streptomycetaceae</taxon>
        <taxon>Streptomyces</taxon>
    </lineage>
</organism>
<accession>A0ABW9I7M7</accession>
<evidence type="ECO:0000313" key="1">
    <source>
        <dbReference type="EMBL" id="MFM9615693.1"/>
    </source>
</evidence>
<evidence type="ECO:0008006" key="3">
    <source>
        <dbReference type="Google" id="ProtNLM"/>
    </source>
</evidence>
<dbReference type="Gene3D" id="1.10.1200.10">
    <property type="entry name" value="ACP-like"/>
    <property type="match status" value="1"/>
</dbReference>